<evidence type="ECO:0000313" key="9">
    <source>
        <dbReference type="Proteomes" id="UP000030748"/>
    </source>
</evidence>
<accession>A0A022RGC2</accession>
<dbReference type="Pfam" id="PF16421">
    <property type="entry name" value="E2F_CC-MB"/>
    <property type="match status" value="1"/>
</dbReference>
<dbReference type="GO" id="GO:0090575">
    <property type="term" value="C:RNA polymerase II transcription regulator complex"/>
    <property type="evidence" value="ECO:0000318"/>
    <property type="project" value="GO_Central"/>
</dbReference>
<dbReference type="CDD" id="cd14660">
    <property type="entry name" value="E2F_DD"/>
    <property type="match status" value="1"/>
</dbReference>
<dbReference type="SUPFAM" id="SSF144074">
    <property type="entry name" value="E2F-DP heterodimerization region"/>
    <property type="match status" value="1"/>
</dbReference>
<feature type="domain" description="E2F/DP family winged-helix DNA-binding" evidence="7">
    <location>
        <begin position="144"/>
        <end position="209"/>
    </location>
</feature>
<dbReference type="GO" id="GO:0000978">
    <property type="term" value="F:RNA polymerase II cis-regulatory region sequence-specific DNA binding"/>
    <property type="evidence" value="ECO:0000318"/>
    <property type="project" value="GO_Central"/>
</dbReference>
<dbReference type="Proteomes" id="UP000030748">
    <property type="component" value="Unassembled WGS sequence"/>
</dbReference>
<dbReference type="AlphaFoldDB" id="A0A022RGC2"/>
<dbReference type="InterPro" id="IPR032198">
    <property type="entry name" value="E2F_CC-MB"/>
</dbReference>
<gene>
    <name evidence="8" type="ORF">MIMGU_mgv1a026529mg</name>
</gene>
<dbReference type="GO" id="GO:0046983">
    <property type="term" value="F:protein dimerization activity"/>
    <property type="evidence" value="ECO:0007669"/>
    <property type="project" value="InterPro"/>
</dbReference>
<dbReference type="FunFam" id="1.10.10.10:FF:000008">
    <property type="entry name" value="E2F transcription factor 1"/>
    <property type="match status" value="1"/>
</dbReference>
<keyword evidence="5" id="KW-0131">Cell cycle</keyword>
<evidence type="ECO:0000256" key="2">
    <source>
        <dbReference type="ARBA" id="ARBA00023015"/>
    </source>
</evidence>
<dbReference type="SUPFAM" id="SSF46785">
    <property type="entry name" value="Winged helix' DNA-binding domain"/>
    <property type="match status" value="1"/>
</dbReference>
<dbReference type="STRING" id="4155.A0A022RGC2"/>
<dbReference type="Gene3D" id="6.10.250.540">
    <property type="match status" value="1"/>
</dbReference>
<dbReference type="eggNOG" id="KOG2577">
    <property type="taxonomic scope" value="Eukaryota"/>
</dbReference>
<protein>
    <recommendedName>
        <fullName evidence="7">E2F/DP family winged-helix DNA-binding domain-containing protein</fullName>
    </recommendedName>
</protein>
<dbReference type="EMBL" id="KI630476">
    <property type="protein sequence ID" value="EYU38843.1"/>
    <property type="molecule type" value="Genomic_DNA"/>
</dbReference>
<dbReference type="Gene3D" id="1.10.10.10">
    <property type="entry name" value="Winged helix-like DNA-binding domain superfamily/Winged helix DNA-binding domain"/>
    <property type="match status" value="1"/>
</dbReference>
<evidence type="ECO:0000256" key="4">
    <source>
        <dbReference type="ARBA" id="ARBA00023163"/>
    </source>
</evidence>
<dbReference type="SMART" id="SM01372">
    <property type="entry name" value="E2F_TDP"/>
    <property type="match status" value="1"/>
</dbReference>
<name>A0A022RGC2_ERYGU</name>
<dbReference type="InterPro" id="IPR015633">
    <property type="entry name" value="E2F"/>
</dbReference>
<keyword evidence="2 6" id="KW-0805">Transcription regulation</keyword>
<evidence type="ECO:0000313" key="8">
    <source>
        <dbReference type="EMBL" id="EYU38843.1"/>
    </source>
</evidence>
<keyword evidence="3 6" id="KW-0238">DNA-binding</keyword>
<dbReference type="GO" id="GO:0006357">
    <property type="term" value="P:regulation of transcription by RNA polymerase II"/>
    <property type="evidence" value="ECO:0000318"/>
    <property type="project" value="GO_Central"/>
</dbReference>
<keyword evidence="4 6" id="KW-0804">Transcription</keyword>
<dbReference type="PANTHER" id="PTHR12081:SF51">
    <property type="entry name" value="TRANSCRIPTION FACTOR E2FC"/>
    <property type="match status" value="1"/>
</dbReference>
<comment type="subcellular location">
    <subcellularLocation>
        <location evidence="6">Nucleus</location>
    </subcellularLocation>
</comment>
<dbReference type="Pfam" id="PF02319">
    <property type="entry name" value="WHD_E2F_TDP"/>
    <property type="match status" value="1"/>
</dbReference>
<dbReference type="InterPro" id="IPR003316">
    <property type="entry name" value="E2F_WHTH_DNA-bd_dom"/>
</dbReference>
<evidence type="ECO:0000259" key="7">
    <source>
        <dbReference type="SMART" id="SM01372"/>
    </source>
</evidence>
<keyword evidence="9" id="KW-1185">Reference proteome</keyword>
<evidence type="ECO:0000256" key="6">
    <source>
        <dbReference type="RuleBase" id="RU003796"/>
    </source>
</evidence>
<dbReference type="InterPro" id="IPR036390">
    <property type="entry name" value="WH_DNA-bd_sf"/>
</dbReference>
<comment type="similarity">
    <text evidence="1 6">Belongs to the E2F/DP family.</text>
</comment>
<evidence type="ECO:0000256" key="1">
    <source>
        <dbReference type="ARBA" id="ARBA00010940"/>
    </source>
</evidence>
<reference evidence="8 9" key="1">
    <citation type="journal article" date="2013" name="Proc. Natl. Acad. Sci. U.S.A.">
        <title>Fine-scale variation in meiotic recombination in Mimulus inferred from population shotgun sequencing.</title>
        <authorList>
            <person name="Hellsten U."/>
            <person name="Wright K.M."/>
            <person name="Jenkins J."/>
            <person name="Shu S."/>
            <person name="Yuan Y."/>
            <person name="Wessler S.R."/>
            <person name="Schmutz J."/>
            <person name="Willis J.H."/>
            <person name="Rokhsar D.S."/>
        </authorList>
    </citation>
    <scope>NUCLEOTIDE SEQUENCE [LARGE SCALE GENOMIC DNA]</scope>
    <source>
        <strain evidence="9">cv. DUN x IM62</strain>
    </source>
</reference>
<dbReference type="GO" id="GO:0000981">
    <property type="term" value="F:DNA-binding transcription factor activity, RNA polymerase II-specific"/>
    <property type="evidence" value="ECO:0000318"/>
    <property type="project" value="GO_Central"/>
</dbReference>
<proteinExistence type="inferred from homology"/>
<sequence>MSTSGENLDLNLSLNLPLSRMQLENQAAPSLGRVRSNRFACLPPPSNTASSCGLASDKFAANYNNGVTAQQSRTSVQTPPKNDPSIEGKICGNTSIQVPKQEQTAYNGFPGPAYMMARSSKKAKSVKHDKNAPGDNLNLTGCCRYDSSLGLLTKKFIKLIQEAKDGTLDLNRTADVLQVQKRRIYDITNVLEGIGLIEKTTKNHIRWKGFGTVGSQKLDDGVSYLKAEVEHLSAEECRLDNQIRDKQESLRELISNQNCKKNLFLTKDDIMSLPSLRNQTVIAVEAPRASSIAVPDPDEDIGFCQKQYSLMIRSTTGPIAVYLLSKNEKKNKEISVKRAKLMDPFTWTNSSRVDDAELSLSPDTSTSSKGCGFQKIVPIDSGIDDDYWLRSEHEVSATDLWGTEEL</sequence>
<dbReference type="InterPro" id="IPR037241">
    <property type="entry name" value="E2F-DP_heterodim"/>
</dbReference>
<evidence type="ECO:0000256" key="5">
    <source>
        <dbReference type="ARBA" id="ARBA00023306"/>
    </source>
</evidence>
<evidence type="ECO:0000256" key="3">
    <source>
        <dbReference type="ARBA" id="ARBA00023125"/>
    </source>
</evidence>
<organism evidence="8 9">
    <name type="scientific">Erythranthe guttata</name>
    <name type="common">Yellow monkey flower</name>
    <name type="synonym">Mimulus guttatus</name>
    <dbReference type="NCBI Taxonomy" id="4155"/>
    <lineage>
        <taxon>Eukaryota</taxon>
        <taxon>Viridiplantae</taxon>
        <taxon>Streptophyta</taxon>
        <taxon>Embryophyta</taxon>
        <taxon>Tracheophyta</taxon>
        <taxon>Spermatophyta</taxon>
        <taxon>Magnoliopsida</taxon>
        <taxon>eudicotyledons</taxon>
        <taxon>Gunneridae</taxon>
        <taxon>Pentapetalae</taxon>
        <taxon>asterids</taxon>
        <taxon>lamiids</taxon>
        <taxon>Lamiales</taxon>
        <taxon>Phrymaceae</taxon>
        <taxon>Erythranthe</taxon>
    </lineage>
</organism>
<dbReference type="InterPro" id="IPR036388">
    <property type="entry name" value="WH-like_DNA-bd_sf"/>
</dbReference>
<keyword evidence="6" id="KW-0539">Nucleus</keyword>
<dbReference type="PANTHER" id="PTHR12081">
    <property type="entry name" value="TRANSCRIPTION FACTOR E2F"/>
    <property type="match status" value="1"/>
</dbReference>